<dbReference type="InterPro" id="IPR051257">
    <property type="entry name" value="Diverse_CBS-Domain"/>
</dbReference>
<sequence>MNGILIKDVMVEDVAFVSIPGSRDMVLKALKERHVSGVPVVKGGELVGMVTRTDLLRNPEEDQTALLMTRDPLVVKPEDSVVEAAKLLAENDIRRLPVVEDATLSGIVSVADIIRVIADLDINRTIERYFEKTAVAIWDEMPLPVAGAVMEYADVQASPVIDSDLNLVGIVSDRDLINASVIEDSVEMSDMSSATDEDEWTWESTRDTLNFYYGVSRIALRKIPVKQAMVPAVTAIKSSEVSECARVMKREKIDQLPVVSAHQKLAGMLKDSDLLWALIEHSLESEI</sequence>
<dbReference type="PANTHER" id="PTHR43080:SF29">
    <property type="entry name" value="OS02G0818000 PROTEIN"/>
    <property type="match status" value="1"/>
</dbReference>
<evidence type="ECO:0000313" key="6">
    <source>
        <dbReference type="Proteomes" id="UP001215956"/>
    </source>
</evidence>
<evidence type="ECO:0000256" key="3">
    <source>
        <dbReference type="PROSITE-ProRule" id="PRU00703"/>
    </source>
</evidence>
<dbReference type="Pfam" id="PF00571">
    <property type="entry name" value="CBS"/>
    <property type="match status" value="4"/>
</dbReference>
<dbReference type="InterPro" id="IPR046342">
    <property type="entry name" value="CBS_dom_sf"/>
</dbReference>
<evidence type="ECO:0000259" key="4">
    <source>
        <dbReference type="PROSITE" id="PS51371"/>
    </source>
</evidence>
<dbReference type="Proteomes" id="UP001215956">
    <property type="component" value="Unassembled WGS sequence"/>
</dbReference>
<dbReference type="CDD" id="cd04614">
    <property type="entry name" value="CBS_pair_arch2_repeat2"/>
    <property type="match status" value="1"/>
</dbReference>
<keyword evidence="6" id="KW-1185">Reference proteome</keyword>
<evidence type="ECO:0000256" key="2">
    <source>
        <dbReference type="ARBA" id="ARBA00023167"/>
    </source>
</evidence>
<reference evidence="5 6" key="1">
    <citation type="submission" date="2023-03" db="EMBL/GenBank/DDBJ databases">
        <title>Whole genome sequencing of Methanotrichaceae archaeon M04Ac.</title>
        <authorList>
            <person name="Khomyakova M.A."/>
            <person name="Merkel A.Y."/>
            <person name="Slobodkin A.I."/>
        </authorList>
    </citation>
    <scope>NUCLEOTIDE SEQUENCE [LARGE SCALE GENOMIC DNA]</scope>
    <source>
        <strain evidence="5 6">M04Ac</strain>
    </source>
</reference>
<dbReference type="PANTHER" id="PTHR43080">
    <property type="entry name" value="CBS DOMAIN-CONTAINING PROTEIN CBSX3, MITOCHONDRIAL"/>
    <property type="match status" value="1"/>
</dbReference>
<dbReference type="InterPro" id="IPR000644">
    <property type="entry name" value="CBS_dom"/>
</dbReference>
<feature type="domain" description="CBS" evidence="4">
    <location>
        <begin position="10"/>
        <end position="66"/>
    </location>
</feature>
<feature type="domain" description="CBS" evidence="4">
    <location>
        <begin position="68"/>
        <end position="125"/>
    </location>
</feature>
<dbReference type="SUPFAM" id="SSF54631">
    <property type="entry name" value="CBS-domain pair"/>
    <property type="match status" value="2"/>
</dbReference>
<keyword evidence="1 3" id="KW-0129">CBS domain</keyword>
<proteinExistence type="predicted"/>
<accession>A0ABT5XEV8</accession>
<dbReference type="EMBL" id="JARFPL010000016">
    <property type="protein sequence ID" value="MDF0593242.1"/>
    <property type="molecule type" value="Genomic_DNA"/>
</dbReference>
<keyword evidence="2" id="KW-0028">Amino-acid biosynthesis</keyword>
<dbReference type="Gene3D" id="3.10.580.10">
    <property type="entry name" value="CBS-domain"/>
    <property type="match status" value="2"/>
</dbReference>
<keyword evidence="2" id="KW-0486">Methionine biosynthesis</keyword>
<organism evidence="5 6">
    <name type="scientific">Candidatus Methanocrinis alkalitolerans</name>
    <dbReference type="NCBI Taxonomy" id="3033395"/>
    <lineage>
        <taxon>Archaea</taxon>
        <taxon>Methanobacteriati</taxon>
        <taxon>Methanobacteriota</taxon>
        <taxon>Stenosarchaea group</taxon>
        <taxon>Methanomicrobia</taxon>
        <taxon>Methanotrichales</taxon>
        <taxon>Methanotrichaceae</taxon>
        <taxon>Methanocrinis</taxon>
    </lineage>
</organism>
<evidence type="ECO:0000256" key="1">
    <source>
        <dbReference type="ARBA" id="ARBA00023122"/>
    </source>
</evidence>
<dbReference type="SMART" id="SM00116">
    <property type="entry name" value="CBS"/>
    <property type="match status" value="4"/>
</dbReference>
<dbReference type="PROSITE" id="PS51371">
    <property type="entry name" value="CBS"/>
    <property type="match status" value="3"/>
</dbReference>
<comment type="caution">
    <text evidence="5">The sequence shown here is derived from an EMBL/GenBank/DDBJ whole genome shotgun (WGS) entry which is preliminary data.</text>
</comment>
<protein>
    <submittedName>
        <fullName evidence="5">CBS domain-containing protein</fullName>
    </submittedName>
</protein>
<name>A0ABT5XEV8_9EURY</name>
<gene>
    <name evidence="5" type="ORF">P0O24_06565</name>
</gene>
<feature type="domain" description="CBS" evidence="4">
    <location>
        <begin position="228"/>
        <end position="285"/>
    </location>
</feature>
<evidence type="ECO:0000313" key="5">
    <source>
        <dbReference type="EMBL" id="MDF0593242.1"/>
    </source>
</evidence>